<dbReference type="EC" id="2.1.1.334" evidence="6"/>
<organism evidence="6 7">
    <name type="scientific">Sungkyunkwania multivorans</name>
    <dbReference type="NCBI Taxonomy" id="1173618"/>
    <lineage>
        <taxon>Bacteria</taxon>
        <taxon>Pseudomonadati</taxon>
        <taxon>Bacteroidota</taxon>
        <taxon>Flavobacteriia</taxon>
        <taxon>Flavobacteriales</taxon>
        <taxon>Flavobacteriaceae</taxon>
        <taxon>Sungkyunkwania</taxon>
    </lineage>
</organism>
<evidence type="ECO:0000256" key="4">
    <source>
        <dbReference type="ARBA" id="ARBA00023136"/>
    </source>
</evidence>
<dbReference type="Proteomes" id="UP001596978">
    <property type="component" value="Unassembled WGS sequence"/>
</dbReference>
<keyword evidence="6" id="KW-0489">Methyltransferase</keyword>
<feature type="transmembrane region" description="Helical" evidence="5">
    <location>
        <begin position="7"/>
        <end position="23"/>
    </location>
</feature>
<dbReference type="PANTHER" id="PTHR43847">
    <property type="entry name" value="BLL3993 PROTEIN"/>
    <property type="match status" value="1"/>
</dbReference>
<dbReference type="GO" id="GO:0004671">
    <property type="term" value="F:protein C-terminal S-isoprenylcysteine carboxyl O-methyltransferase activity"/>
    <property type="evidence" value="ECO:0007669"/>
    <property type="project" value="UniProtKB-EC"/>
</dbReference>
<comment type="subcellular location">
    <subcellularLocation>
        <location evidence="1">Endomembrane system</location>
        <topology evidence="1">Multi-pass membrane protein</topology>
    </subcellularLocation>
</comment>
<dbReference type="InterPro" id="IPR007318">
    <property type="entry name" value="Phopholipid_MeTrfase"/>
</dbReference>
<dbReference type="RefSeq" id="WP_386408500.1">
    <property type="nucleotide sequence ID" value="NZ_JBHTJH010000017.1"/>
</dbReference>
<dbReference type="EMBL" id="JBHTJH010000017">
    <property type="protein sequence ID" value="MFD0862920.1"/>
    <property type="molecule type" value="Genomic_DNA"/>
</dbReference>
<reference evidence="7" key="1">
    <citation type="journal article" date="2019" name="Int. J. Syst. Evol. Microbiol.">
        <title>The Global Catalogue of Microorganisms (GCM) 10K type strain sequencing project: providing services to taxonomists for standard genome sequencing and annotation.</title>
        <authorList>
            <consortium name="The Broad Institute Genomics Platform"/>
            <consortium name="The Broad Institute Genome Sequencing Center for Infectious Disease"/>
            <person name="Wu L."/>
            <person name="Ma J."/>
        </authorList>
    </citation>
    <scope>NUCLEOTIDE SEQUENCE [LARGE SCALE GENOMIC DNA]</scope>
    <source>
        <strain evidence="7">CCUG 62952</strain>
    </source>
</reference>
<evidence type="ECO:0000256" key="2">
    <source>
        <dbReference type="ARBA" id="ARBA00022692"/>
    </source>
</evidence>
<evidence type="ECO:0000313" key="6">
    <source>
        <dbReference type="EMBL" id="MFD0862920.1"/>
    </source>
</evidence>
<evidence type="ECO:0000256" key="3">
    <source>
        <dbReference type="ARBA" id="ARBA00022989"/>
    </source>
</evidence>
<sequence length="153" mass="17560">MKPLLKDYLYVIAQGGLLVLYLADWPLFEMPTSPIIFWVALAMIWVGILIGIMAMAQLNKNLSPFPTPKSDAQLVQTGLYKYIRHPIYTGILLAALSYAFFIGSSFKLLIFLLLLTLFYFKSKYEEKKLKLKFPDYEGYMKTTGRFLPKISAK</sequence>
<dbReference type="GO" id="GO:0032259">
    <property type="term" value="P:methylation"/>
    <property type="evidence" value="ECO:0007669"/>
    <property type="project" value="UniProtKB-KW"/>
</dbReference>
<dbReference type="Pfam" id="PF04191">
    <property type="entry name" value="PEMT"/>
    <property type="match status" value="1"/>
</dbReference>
<gene>
    <name evidence="6" type="ORF">ACFQ1M_11960</name>
</gene>
<keyword evidence="4 5" id="KW-0472">Membrane</keyword>
<accession>A0ABW3D1H0</accession>
<keyword evidence="7" id="KW-1185">Reference proteome</keyword>
<keyword evidence="6" id="KW-0808">Transferase</keyword>
<dbReference type="EC" id="2.1.1.100" evidence="6"/>
<dbReference type="PANTHER" id="PTHR43847:SF1">
    <property type="entry name" value="BLL3993 PROTEIN"/>
    <property type="match status" value="1"/>
</dbReference>
<keyword evidence="2 5" id="KW-0812">Transmembrane</keyword>
<comment type="caution">
    <text evidence="6">The sequence shown here is derived from an EMBL/GenBank/DDBJ whole genome shotgun (WGS) entry which is preliminary data.</text>
</comment>
<name>A0ABW3D1H0_9FLAO</name>
<keyword evidence="3 5" id="KW-1133">Transmembrane helix</keyword>
<dbReference type="Gene3D" id="1.20.120.1630">
    <property type="match status" value="1"/>
</dbReference>
<protein>
    <submittedName>
        <fullName evidence="6">Methyltransferase family protein</fullName>
        <ecNumber evidence="6">2.1.1.100</ecNumber>
        <ecNumber evidence="6">2.1.1.334</ecNumber>
    </submittedName>
</protein>
<feature type="transmembrane region" description="Helical" evidence="5">
    <location>
        <begin position="35"/>
        <end position="56"/>
    </location>
</feature>
<evidence type="ECO:0000313" key="7">
    <source>
        <dbReference type="Proteomes" id="UP001596978"/>
    </source>
</evidence>
<evidence type="ECO:0000256" key="1">
    <source>
        <dbReference type="ARBA" id="ARBA00004127"/>
    </source>
</evidence>
<dbReference type="InterPro" id="IPR052527">
    <property type="entry name" value="Metal_cation-efflux_comp"/>
</dbReference>
<proteinExistence type="predicted"/>
<feature type="transmembrane region" description="Helical" evidence="5">
    <location>
        <begin position="91"/>
        <end position="120"/>
    </location>
</feature>
<evidence type="ECO:0000256" key="5">
    <source>
        <dbReference type="SAM" id="Phobius"/>
    </source>
</evidence>